<dbReference type="InterPro" id="IPR000560">
    <property type="entry name" value="His_Pase_clade-2"/>
</dbReference>
<proteinExistence type="inferred from homology"/>
<feature type="signal peptide" evidence="3">
    <location>
        <begin position="1"/>
        <end position="28"/>
    </location>
</feature>
<dbReference type="PANTHER" id="PTHR11567:SF110">
    <property type="entry name" value="2-PHOSPHOXYLOSE PHOSPHATASE 1"/>
    <property type="match status" value="1"/>
</dbReference>
<dbReference type="Pfam" id="PF00328">
    <property type="entry name" value="His_Phos_2"/>
    <property type="match status" value="1"/>
</dbReference>
<dbReference type="InterPro" id="IPR050645">
    <property type="entry name" value="Histidine_acid_phosphatase"/>
</dbReference>
<comment type="similarity">
    <text evidence="1">Belongs to the histidine acid phosphatase family.</text>
</comment>
<dbReference type="GO" id="GO:0050308">
    <property type="term" value="F:sugar-phosphatase activity"/>
    <property type="evidence" value="ECO:0007669"/>
    <property type="project" value="TreeGrafter"/>
</dbReference>
<feature type="chain" id="PRO_5028877844" evidence="3">
    <location>
        <begin position="29"/>
        <end position="429"/>
    </location>
</feature>
<dbReference type="CDD" id="cd07061">
    <property type="entry name" value="HP_HAP_like"/>
    <property type="match status" value="1"/>
</dbReference>
<evidence type="ECO:0000256" key="3">
    <source>
        <dbReference type="SAM" id="SignalP"/>
    </source>
</evidence>
<evidence type="ECO:0000313" key="4">
    <source>
        <dbReference type="EMBL" id="QKZ04275.1"/>
    </source>
</evidence>
<gene>
    <name evidence="4" type="ORF">HWQ56_10970</name>
</gene>
<dbReference type="Proteomes" id="UP000509568">
    <property type="component" value="Chromosome"/>
</dbReference>
<dbReference type="KEGG" id="pez:HWQ56_10970"/>
<evidence type="ECO:0000256" key="1">
    <source>
        <dbReference type="ARBA" id="ARBA00005375"/>
    </source>
</evidence>
<reference evidence="4 5" key="1">
    <citation type="submission" date="2020-06" db="EMBL/GenBank/DDBJ databases">
        <title>Pseudomonas eucalypticola sp. nov., an endophyte of Eucalyptus dunnii leaves with biocontrol ability of eucalyptus leaf blight.</title>
        <authorList>
            <person name="Liu Y."/>
            <person name="Song Z."/>
            <person name="Zeng H."/>
            <person name="Lu M."/>
            <person name="Wang X."/>
            <person name="Lian X."/>
            <person name="Zhang Q."/>
        </authorList>
    </citation>
    <scope>NUCLEOTIDE SEQUENCE [LARGE SCALE GENOMIC DNA]</scope>
    <source>
        <strain evidence="4 5">NP-1</strain>
    </source>
</reference>
<dbReference type="InterPro" id="IPR033379">
    <property type="entry name" value="Acid_Pase_AS"/>
</dbReference>
<dbReference type="EMBL" id="CP056030">
    <property type="protein sequence ID" value="QKZ04275.1"/>
    <property type="molecule type" value="Genomic_DNA"/>
</dbReference>
<dbReference type="PROSITE" id="PS00616">
    <property type="entry name" value="HIS_ACID_PHOSPHAT_1"/>
    <property type="match status" value="1"/>
</dbReference>
<dbReference type="GO" id="GO:0030288">
    <property type="term" value="C:outer membrane-bounded periplasmic space"/>
    <property type="evidence" value="ECO:0007669"/>
    <property type="project" value="TreeGrafter"/>
</dbReference>
<sequence>MPAMTSKYPWLRGLAVALALLASPLLHAETLNTEGLRLDKVVLVMRHGIRPATDTAELQAWSAKTWPRFAVADGQLTPHGYAATVLLGQWQRQYLVGHGLLAADGCPDAGQAYLWSSPVARTRATSKALLEGLFPGCPVPVHHASAGQDRLFHGSENGLAGLDRQQAEQAILAAMGGSPQAAQVKYGPALLRMQTLIGVPATCPKAPRCALSDQPWGLKEKGTTVKLSGPLSVGAAMAETFRMQYAEGMPLDQVAFGQGRTAHEVAGLMELRSAKYALSQHLPYVARRGASQLLSQVLLALGDTGTAAAGGPPSAAWLAYVGHDSNIAQLRTLLGFDWKIAEYPEDDAAPGGTLLFERWLDPRSGQRFVSLAYVAQSLDQLRQLSHDAPYRVQFGGVDGQPLMPLARFEQAMGERVDASATEPQGYADH</sequence>
<organism evidence="4 5">
    <name type="scientific">Pseudomonas eucalypticola</name>
    <dbReference type="NCBI Taxonomy" id="2599595"/>
    <lineage>
        <taxon>Bacteria</taxon>
        <taxon>Pseudomonadati</taxon>
        <taxon>Pseudomonadota</taxon>
        <taxon>Gammaproteobacteria</taxon>
        <taxon>Pseudomonadales</taxon>
        <taxon>Pseudomonadaceae</taxon>
        <taxon>Pseudomonas</taxon>
    </lineage>
</organism>
<evidence type="ECO:0000256" key="2">
    <source>
        <dbReference type="ARBA" id="ARBA00022801"/>
    </source>
</evidence>
<dbReference type="PANTHER" id="PTHR11567">
    <property type="entry name" value="ACID PHOSPHATASE-RELATED"/>
    <property type="match status" value="1"/>
</dbReference>
<dbReference type="SUPFAM" id="SSF53254">
    <property type="entry name" value="Phosphoglycerate mutase-like"/>
    <property type="match status" value="1"/>
</dbReference>
<keyword evidence="2" id="KW-0378">Hydrolase</keyword>
<accession>A0A7D5D7S6</accession>
<protein>
    <submittedName>
        <fullName evidence="4">Histidine-type phosphatase</fullName>
    </submittedName>
</protein>
<dbReference type="Gene3D" id="3.40.50.1240">
    <property type="entry name" value="Phosphoglycerate mutase-like"/>
    <property type="match status" value="2"/>
</dbReference>
<dbReference type="InterPro" id="IPR029033">
    <property type="entry name" value="His_PPase_superfam"/>
</dbReference>
<name>A0A7D5D7S6_9PSED</name>
<keyword evidence="5" id="KW-1185">Reference proteome</keyword>
<evidence type="ECO:0000313" key="5">
    <source>
        <dbReference type="Proteomes" id="UP000509568"/>
    </source>
</evidence>
<keyword evidence="3" id="KW-0732">Signal</keyword>
<dbReference type="AlphaFoldDB" id="A0A7D5D7S6"/>